<feature type="region of interest" description="Disordered" evidence="4">
    <location>
        <begin position="309"/>
        <end position="328"/>
    </location>
</feature>
<dbReference type="PRINTS" id="PR01415">
    <property type="entry name" value="ANKYRIN"/>
</dbReference>
<dbReference type="PROSITE" id="PS50297">
    <property type="entry name" value="ANK_REP_REGION"/>
    <property type="match status" value="4"/>
</dbReference>
<dbReference type="SUPFAM" id="SSF48403">
    <property type="entry name" value="Ankyrin repeat"/>
    <property type="match status" value="5"/>
</dbReference>
<feature type="repeat" description="ANK" evidence="3">
    <location>
        <begin position="1915"/>
        <end position="1938"/>
    </location>
</feature>
<feature type="repeat" description="ANK" evidence="3">
    <location>
        <begin position="1140"/>
        <end position="1167"/>
    </location>
</feature>
<feature type="repeat" description="ANK" evidence="3">
    <location>
        <begin position="1943"/>
        <end position="1975"/>
    </location>
</feature>
<evidence type="ECO:0000259" key="5">
    <source>
        <dbReference type="Pfam" id="PF24883"/>
    </source>
</evidence>
<reference evidence="6" key="1">
    <citation type="journal article" date="2021" name="Nat. Commun.">
        <title>Genetic determinants of endophytism in the Arabidopsis root mycobiome.</title>
        <authorList>
            <person name="Mesny F."/>
            <person name="Miyauchi S."/>
            <person name="Thiergart T."/>
            <person name="Pickel B."/>
            <person name="Atanasova L."/>
            <person name="Karlsson M."/>
            <person name="Huettel B."/>
            <person name="Barry K.W."/>
            <person name="Haridas S."/>
            <person name="Chen C."/>
            <person name="Bauer D."/>
            <person name="Andreopoulos W."/>
            <person name="Pangilinan J."/>
            <person name="LaButti K."/>
            <person name="Riley R."/>
            <person name="Lipzen A."/>
            <person name="Clum A."/>
            <person name="Drula E."/>
            <person name="Henrissat B."/>
            <person name="Kohler A."/>
            <person name="Grigoriev I.V."/>
            <person name="Martin F.M."/>
            <person name="Hacquard S."/>
        </authorList>
    </citation>
    <scope>NUCLEOTIDE SEQUENCE</scope>
    <source>
        <strain evidence="6">MPI-CAGE-AT-0021</strain>
    </source>
</reference>
<dbReference type="Proteomes" id="UP000717696">
    <property type="component" value="Unassembled WGS sequence"/>
</dbReference>
<dbReference type="Gene3D" id="1.25.40.20">
    <property type="entry name" value="Ankyrin repeat-containing domain"/>
    <property type="match status" value="7"/>
</dbReference>
<protein>
    <recommendedName>
        <fullName evidence="5">Nephrocystin 3-like N-terminal domain-containing protein</fullName>
    </recommendedName>
</protein>
<keyword evidence="7" id="KW-1185">Reference proteome</keyword>
<feature type="region of interest" description="Disordered" evidence="4">
    <location>
        <begin position="2176"/>
        <end position="2195"/>
    </location>
</feature>
<feature type="repeat" description="ANK" evidence="3">
    <location>
        <begin position="905"/>
        <end position="937"/>
    </location>
</feature>
<evidence type="ECO:0000256" key="2">
    <source>
        <dbReference type="ARBA" id="ARBA00023043"/>
    </source>
</evidence>
<dbReference type="Gene3D" id="3.40.50.300">
    <property type="entry name" value="P-loop containing nucleotide triphosphate hydrolases"/>
    <property type="match status" value="1"/>
</dbReference>
<keyword evidence="2 3" id="KW-0040">ANK repeat</keyword>
<dbReference type="Pfam" id="PF24883">
    <property type="entry name" value="NPHP3_N"/>
    <property type="match status" value="1"/>
</dbReference>
<keyword evidence="1" id="KW-0677">Repeat</keyword>
<dbReference type="EMBL" id="JAGMUU010000006">
    <property type="protein sequence ID" value="KAH7150348.1"/>
    <property type="molecule type" value="Genomic_DNA"/>
</dbReference>
<feature type="region of interest" description="Disordered" evidence="4">
    <location>
        <begin position="1670"/>
        <end position="1692"/>
    </location>
</feature>
<dbReference type="InterPro" id="IPR027417">
    <property type="entry name" value="P-loop_NTPase"/>
</dbReference>
<dbReference type="PANTHER" id="PTHR24198:SF165">
    <property type="entry name" value="ANKYRIN REPEAT-CONTAINING PROTEIN-RELATED"/>
    <property type="match status" value="1"/>
</dbReference>
<dbReference type="InterPro" id="IPR036770">
    <property type="entry name" value="Ankyrin_rpt-contain_sf"/>
</dbReference>
<feature type="repeat" description="ANK" evidence="3">
    <location>
        <begin position="2297"/>
        <end position="2329"/>
    </location>
</feature>
<feature type="compositionally biased region" description="Acidic residues" evidence="4">
    <location>
        <begin position="1269"/>
        <end position="1280"/>
    </location>
</feature>
<dbReference type="OrthoDB" id="7464126at2759"/>
<sequence>MERGTVQLLPAHGDTYELSDALDQLFASILSHLAETDVFGQSGSPSVFVVYAHDNEKEGVSNSWCVRLLIEWLGAIRSRTVSDKAPLPLWASRAGGSGSIRNILSNQFCLLPASEAPSDVGVIHRVDKVVVCGSEVLKRYYEHTFTASYIDAIVTSYFQGQENSADSRALENGIRNIVETQCQHDAFHHVLTELAFLKLRSSQSKDNHGIIPITLNGDLMSWLPFRDNCDLVFKAKSLKKTDLHQLFFNVLAQIYVGEHTLINKCKACYDQARKRFTDEPVLSETRCQQIIDQEVSKTQKLLRGLESAAFRSQRQDRDRATSNQLHHSTDQKLQYMRTNLEQLIGETWAIRTKLEGDKFREIIDWLSTCSFRLHHKSVSSSLMLGSGRWVTSHSAYLEWCSSVASSIMLVHGVRGSGKSSMFSVIVDQLLSDHDKNRDRPVCAYFYCADTPSEPDRASPVAILRSILRQLAIDDEKSAIEPRVLSEYNTLADSLKSRTNVARLGKYECLKLIMELTADRTTYIALDAIDELREGGRAELIEALQRVVNESRGLVRVLVTSRNDAQIEGLLQSAIALRVSPSENGCDIENFIEAQLNAVVRSRRLLNGYASNSLLERIRKSLITGAQEMFLWVQLQIEALCRKKTENDIATALDAGLAANLDEMYNKTYQQFLALDETAKLVVQGVFSWILYGKSPLTVDALRHALLLSPALANRSSEVILPDLFDVCHNLVVLDSAMDTLRLCHPSARDYMRRRELFSEVIGNRLLAATCLQQCSQGLDSRLDQSLSIVPLKSFHLYAGLYWPEHLQMAEVPVSDTDSTFQLLARFVFIEDDSFLDMAFIEWLEWVKRASKELPPYHALRKTHECLTSPGDPSPLLTACVFGLSCLLHLTLSRMDEVDLEQRSDTGHTPLYLACTFGHSSVVPKLIECGANVNVACGSYGNPLQAACFRGHVEIVKTLLENGVSPRGSAVFTNALHAACEGSRANIADFLIKNSSVIQDGRDYDNALQITAEAGLRDAVEYLMKPNVAKKYGRDSEKKDHALAAVIGTIKKGQVAILQSFLRSNPGMVGNLPKDAMATAALRGHVDMLDLLGNLGVDIEAEGKFGSALRSASLQGDEFVVRKLLGMGANAKAIGARGDCLQAAASKGHVEIMKLLISKGAEVNRQGKPCGTCIQAAAYRGHKRAVIFLIEEGAEIYCKGKFEDALHAAVQGGHQEIASYLQETHPPPAGRALPHTARGDNRRSTWYSEGQTSDPMDERRWETSSPHPEDTDDEDDVESPDSVEPTSNNHDPTEYGLVFAATIENISTVRQELQASCVDEDEVTNALVAAAGKGKHRALKVLLEDGLRHITDPRRSSEDALIAAILNKQVESYQMLSKALDHTLSLPRWASALKGTAMTGDRSITTQILAIKTMELCPFHLGNMGENPPDPIPWFDLEGEKERADISLVSACKMAIETACLSDHHQVASLIWDWALTRGPHILGANIKEWGTLSSTAARFGDAWILETCLALEEQCHDFKGKSHVSKTDLLLEAVRCQNARTFKRLSEWIEQEKHDGREFVPSFMEACSLGFDERAFSLSSWQSKIVLRTTDIETALLIAAKAGKPRVIQHLLNETDIQDQDDFTTIITRTLVTACESGHENVVEICLDEGADPELVVLKISTDVLPRPRDEGLQRQFSTPGRQMPFTMRNQTPFRSGFRTSRFARDSPMPSESSTQRMNALQASLSPFARIRAGEGMPGFDTQSPSKRTDEERQLSIVRLILAHGADLGDNEYDHPLRMAAQWGTAQVVQVLLENGAADGFNPESLRSLCLLAAERRTATAFRIILQLLNRGASMPTARDGSLAPAMLEAIERATDLIKDPNRARGFQILSKRGMFTSDKAARDLMKNGLREFIQVIFRKLPSQTANTRVFGDVLHVAAVAGDFSTVRLLIKHNVDVNHIMFPDHSPLGAAAEFGQTQIMKALIKAGASIHSGHKDKVLPRMYGAQEPAIKAIIGRQASALKLLLDAKADPNLDAGDESLLILATQSKLPELLSPLLEAGVDVKGVPLALITAAHDGSLELVMSLLNAGADPDVLVIYGTRIYEQHICNALYISSEMGHTQIVQELLQRGADASLDVGDRDGLSLVVAARQGHLDIVKALLEYGCDPTRRSGGRLAISPAEQRKFTPLLDDRDYYLSAPPPESRGNTAIRRGNSQGEPPAILNAVESACISQKGVQTSLQILNLLFEAVNDPENRQTTCLKAIEQVSEANNSRILEALLDHVPLDSVALYHSCRCGSVRAVQKVLDQGTNINTAGPNGQLPLQVAINYGHSELILFLVANGANLETPQDEGPPLNIYCLSAAVIESYAFSTQTKHKSIATCELVVHQLLTLTDGSQTVTTEEQKFLDRSLILACHIGSTKIASTLLDLGARLDRRADLAQHRRGHYPSPLLAAIEGNHPSMLRCLFQWCSDPKHSVKIARSLEEALKACLGKTSPVLLQTFLACASTVDVTDQHLALAVQRDWERGPGESDLEILLQHCPSLGPSEDTIVALLGAGTSDYPAQHCLYRFVLERSDCGVTKRMLREVADPDVWRIFHDYYQVHQATRSVTNTGRHGRSSRDSLEDEFQTARERIEDPPRRLGNRMTVAELRRAGIGA</sequence>
<evidence type="ECO:0000313" key="6">
    <source>
        <dbReference type="EMBL" id="KAH7150348.1"/>
    </source>
</evidence>
<evidence type="ECO:0000256" key="4">
    <source>
        <dbReference type="SAM" id="MobiDB-lite"/>
    </source>
</evidence>
<dbReference type="PROSITE" id="PS50088">
    <property type="entry name" value="ANK_REPEAT"/>
    <property type="match status" value="6"/>
</dbReference>
<organism evidence="6 7">
    <name type="scientific">Dactylonectria estremocensis</name>
    <dbReference type="NCBI Taxonomy" id="1079267"/>
    <lineage>
        <taxon>Eukaryota</taxon>
        <taxon>Fungi</taxon>
        <taxon>Dikarya</taxon>
        <taxon>Ascomycota</taxon>
        <taxon>Pezizomycotina</taxon>
        <taxon>Sordariomycetes</taxon>
        <taxon>Hypocreomycetidae</taxon>
        <taxon>Hypocreales</taxon>
        <taxon>Nectriaceae</taxon>
        <taxon>Dactylonectria</taxon>
    </lineage>
</organism>
<dbReference type="PANTHER" id="PTHR24198">
    <property type="entry name" value="ANKYRIN REPEAT AND PROTEIN KINASE DOMAIN-CONTAINING PROTEIN"/>
    <property type="match status" value="1"/>
</dbReference>
<feature type="compositionally biased region" description="Polar residues" evidence="4">
    <location>
        <begin position="1243"/>
        <end position="1253"/>
    </location>
</feature>
<feature type="domain" description="Nephrocystin 3-like N-terminal" evidence="5">
    <location>
        <begin position="385"/>
        <end position="561"/>
    </location>
</feature>
<evidence type="ECO:0000256" key="1">
    <source>
        <dbReference type="ARBA" id="ARBA00022737"/>
    </source>
</evidence>
<gene>
    <name evidence="6" type="ORF">B0J13DRAFT_549955</name>
</gene>
<evidence type="ECO:0000256" key="3">
    <source>
        <dbReference type="PROSITE-ProRule" id="PRU00023"/>
    </source>
</evidence>
<accession>A0A9P9J6R0</accession>
<evidence type="ECO:0000313" key="7">
    <source>
        <dbReference type="Proteomes" id="UP000717696"/>
    </source>
</evidence>
<dbReference type="InterPro" id="IPR002110">
    <property type="entry name" value="Ankyrin_rpt"/>
</dbReference>
<feature type="repeat" description="ANK" evidence="3">
    <location>
        <begin position="2120"/>
        <end position="2152"/>
    </location>
</feature>
<dbReference type="SMART" id="SM00248">
    <property type="entry name" value="ANK"/>
    <property type="match status" value="23"/>
</dbReference>
<dbReference type="SUPFAM" id="SSF52540">
    <property type="entry name" value="P-loop containing nucleoside triphosphate hydrolases"/>
    <property type="match status" value="1"/>
</dbReference>
<proteinExistence type="predicted"/>
<name>A0A9P9J6R0_9HYPO</name>
<comment type="caution">
    <text evidence="6">The sequence shown here is derived from an EMBL/GenBank/DDBJ whole genome shotgun (WGS) entry which is preliminary data.</text>
</comment>
<dbReference type="InterPro" id="IPR056884">
    <property type="entry name" value="NPHP3-like_N"/>
</dbReference>
<dbReference type="Pfam" id="PF12796">
    <property type="entry name" value="Ank_2"/>
    <property type="match status" value="5"/>
</dbReference>
<feature type="region of interest" description="Disordered" evidence="4">
    <location>
        <begin position="1223"/>
        <end position="1292"/>
    </location>
</feature>